<dbReference type="PANTHER" id="PTHR31126:SF74">
    <property type="entry name" value="TYROSINE-PROTEIN PHOSPHATASE-LIKE PROTEIN OCA2"/>
    <property type="match status" value="1"/>
</dbReference>
<protein>
    <recommendedName>
        <fullName evidence="7">Tyrosine phosphatase</fullName>
    </recommendedName>
</protein>
<evidence type="ECO:0000256" key="1">
    <source>
        <dbReference type="ARBA" id="ARBA00004496"/>
    </source>
</evidence>
<comment type="subcellular location">
    <subcellularLocation>
        <location evidence="1">Cytoplasm</location>
    </subcellularLocation>
</comment>
<feature type="compositionally biased region" description="Low complexity" evidence="4">
    <location>
        <begin position="199"/>
        <end position="211"/>
    </location>
</feature>
<keyword evidence="3" id="KW-0378">Hydrolase</keyword>
<dbReference type="SUPFAM" id="SSF52799">
    <property type="entry name" value="(Phosphotyrosine protein) phosphatases II"/>
    <property type="match status" value="1"/>
</dbReference>
<feature type="compositionally biased region" description="Low complexity" evidence="4">
    <location>
        <begin position="99"/>
        <end position="118"/>
    </location>
</feature>
<feature type="region of interest" description="Disordered" evidence="4">
    <location>
        <begin position="55"/>
        <end position="211"/>
    </location>
</feature>
<dbReference type="Proteomes" id="UP000323386">
    <property type="component" value="Unassembled WGS sequence"/>
</dbReference>
<dbReference type="FunFam" id="3.90.190.10:FF:000035">
    <property type="entry name" value="Tyrosine phosphatase, putative"/>
    <property type="match status" value="1"/>
</dbReference>
<feature type="compositionally biased region" description="Gly residues" evidence="4">
    <location>
        <begin position="123"/>
        <end position="134"/>
    </location>
</feature>
<reference evidence="5 6" key="1">
    <citation type="submission" date="2018-03" db="EMBL/GenBank/DDBJ databases">
        <authorList>
            <person name="Guldener U."/>
        </authorList>
    </citation>
    <scope>NUCLEOTIDE SEQUENCE [LARGE SCALE GENOMIC DNA]</scope>
    <source>
        <strain evidence="5 6">DAOM196992</strain>
    </source>
</reference>
<evidence type="ECO:0000256" key="3">
    <source>
        <dbReference type="ARBA" id="ARBA00022801"/>
    </source>
</evidence>
<dbReference type="EMBL" id="OOIP01000006">
    <property type="protein sequence ID" value="SPO37047.1"/>
    <property type="molecule type" value="Genomic_DNA"/>
</dbReference>
<dbReference type="PRINTS" id="PR01911">
    <property type="entry name" value="PFDSPHPHTASE"/>
</dbReference>
<gene>
    <name evidence="5" type="ORF">PSFLO_02519</name>
</gene>
<keyword evidence="2" id="KW-0963">Cytoplasm</keyword>
<evidence type="ECO:0000256" key="4">
    <source>
        <dbReference type="SAM" id="MobiDB-lite"/>
    </source>
</evidence>
<dbReference type="Gene3D" id="3.90.190.10">
    <property type="entry name" value="Protein tyrosine phosphatase superfamily"/>
    <property type="match status" value="1"/>
</dbReference>
<dbReference type="PANTHER" id="PTHR31126">
    <property type="entry name" value="TYROSINE-PROTEIN PHOSPHATASE"/>
    <property type="match status" value="1"/>
</dbReference>
<dbReference type="GO" id="GO:0016791">
    <property type="term" value="F:phosphatase activity"/>
    <property type="evidence" value="ECO:0007669"/>
    <property type="project" value="InterPro"/>
</dbReference>
<dbReference type="GO" id="GO:0052840">
    <property type="term" value="F:inositol diphosphate tetrakisphosphate diphosphatase activity"/>
    <property type="evidence" value="ECO:0007669"/>
    <property type="project" value="TreeGrafter"/>
</dbReference>
<evidence type="ECO:0000313" key="6">
    <source>
        <dbReference type="Proteomes" id="UP000323386"/>
    </source>
</evidence>
<evidence type="ECO:0000256" key="2">
    <source>
        <dbReference type="ARBA" id="ARBA00022490"/>
    </source>
</evidence>
<evidence type="ECO:0000313" key="5">
    <source>
        <dbReference type="EMBL" id="SPO37047.1"/>
    </source>
</evidence>
<organism evidence="5 6">
    <name type="scientific">Pseudozyma flocculosa</name>
    <dbReference type="NCBI Taxonomy" id="84751"/>
    <lineage>
        <taxon>Eukaryota</taxon>
        <taxon>Fungi</taxon>
        <taxon>Dikarya</taxon>
        <taxon>Basidiomycota</taxon>
        <taxon>Ustilaginomycotina</taxon>
        <taxon>Ustilaginomycetes</taxon>
        <taxon>Ustilaginales</taxon>
        <taxon>Ustilaginaceae</taxon>
        <taxon>Pseudozyma</taxon>
    </lineage>
</organism>
<dbReference type="InterPro" id="IPR004861">
    <property type="entry name" value="Siw14-like"/>
</dbReference>
<dbReference type="GO" id="GO:0005737">
    <property type="term" value="C:cytoplasm"/>
    <property type="evidence" value="ECO:0007669"/>
    <property type="project" value="UniProtKB-SubCell"/>
</dbReference>
<feature type="compositionally biased region" description="Low complexity" evidence="4">
    <location>
        <begin position="135"/>
        <end position="186"/>
    </location>
</feature>
<keyword evidence="6" id="KW-1185">Reference proteome</keyword>
<evidence type="ECO:0008006" key="7">
    <source>
        <dbReference type="Google" id="ProtNLM"/>
    </source>
</evidence>
<accession>A0A5C3F050</accession>
<dbReference type="OrthoDB" id="6375174at2759"/>
<dbReference type="AlphaFoldDB" id="A0A5C3F050"/>
<feature type="compositionally biased region" description="Basic and acidic residues" evidence="4">
    <location>
        <begin position="55"/>
        <end position="64"/>
    </location>
</feature>
<dbReference type="InterPro" id="IPR029021">
    <property type="entry name" value="Prot-tyrosine_phosphatase-like"/>
</dbReference>
<name>A0A5C3F050_9BASI</name>
<proteinExistence type="predicted"/>
<sequence length="399" mass="41771">MAPLRIPTVIDVANRDTVPDVCYGPAGSTRLGTDANPLPSMCCRDATPRKCRTWLRDDKGREDGVPPARPPAEATTTTTTTTSDVVGRSEEAGAETEDTTATTTAADSTLASTAAMTAPLFGPSGGGGSGGGVGASLPDAPPQAAAPTTAAAGAPVAPPGAMGATLASTTATGTAPKVGEQTTTQPPTTPTAARPNISTATTTATTTTTARAATQAATPPLHNHFQSNLTVVPPLNFDMISPGVYRSGHPNERNFGFLKRLNLKSVMYLANEEYRTNMTTWAQSQGIRIFHFRLDLNKEPLAEMDSTMVTSALLTILDPRNLPMLIHCNKGKYRVGCMAGLLRRLQGWSHTSIFEEYARFAGSRIADTEFIEVFDLSPVYAARINAKRSSSAAAAASSS</sequence>
<dbReference type="InterPro" id="IPR020428">
    <property type="entry name" value="PFA-DSPs"/>
</dbReference>
<dbReference type="Pfam" id="PF03162">
    <property type="entry name" value="Y_phosphatase2"/>
    <property type="match status" value="1"/>
</dbReference>